<dbReference type="PROSITE" id="PS50206">
    <property type="entry name" value="RHODANESE_3"/>
    <property type="match status" value="1"/>
</dbReference>
<dbReference type="Gene3D" id="1.20.58.80">
    <property type="entry name" value="Phosphotransferase system, lactose/cellobiose-type IIA subunit"/>
    <property type="match status" value="1"/>
</dbReference>
<dbReference type="VEuPathDB" id="FungiDB:BDEG_26143"/>
<dbReference type="InterPro" id="IPR036873">
    <property type="entry name" value="Rhodanese-like_dom_sf"/>
</dbReference>
<dbReference type="STRING" id="403673.A0A177WSU5"/>
<proteinExistence type="predicted"/>
<feature type="region of interest" description="Disordered" evidence="1">
    <location>
        <begin position="1"/>
        <end position="20"/>
    </location>
</feature>
<reference evidence="3 4" key="2">
    <citation type="submission" date="2016-05" db="EMBL/GenBank/DDBJ databases">
        <title>Lineage-specific infection strategies underlie the spectrum of fungal disease in amphibians.</title>
        <authorList>
            <person name="Cuomo C.A."/>
            <person name="Farrer R.A."/>
            <person name="James T."/>
            <person name="Longcore J."/>
            <person name="Birren B."/>
        </authorList>
    </citation>
    <scope>NUCLEOTIDE SEQUENCE [LARGE SCALE GENOMIC DNA]</scope>
    <source>
        <strain evidence="3 4">JEL423</strain>
    </source>
</reference>
<protein>
    <recommendedName>
        <fullName evidence="2">Rhodanese domain-containing protein</fullName>
    </recommendedName>
</protein>
<dbReference type="AlphaFoldDB" id="A0A177WSU5"/>
<sequence length="814" mass="89267">MDSRDFSARPDIPAQQYSKASATTNSLLDASLGRGHEVPGLLHSNQAITMIASQKPPSHRDLCERASTADLLANNPSLASQTWINSANKLLDEGKNDYAHGELDTAFIKIQKGISIVLEVIPKHRDFNVNDIKYTLLRQKAKVAMDTVENLKRLIIFRSESWERSNNDLKLKQQSSSIPNSPTITKGITNSVNSNITKSSTLNLDGLPKQYSSLSTEKGFADSSRHLQIQQNYSSQTTKSSPFSPSDCNYLDSLDFKSGKRNYASITCKQLFDIIAGPFKSVLILDVRPKEEYILGHIAWKRPRSANSIIHGGVVNIEPEWLKSESVESDSFELFLNAFGSSILHSKLFEARNQYDIVVLLDASSFPVDSSSTPFQLADIICNFEFNKISKENLVMLQGGYTAWSDYVQLLPVPQSDWVEIGEGCGITEVDNTAMVDELGNQSKAPLQQSISSNNYPLAQRELLSTKDTSHLNLDANSLSKDHQKSPVPLPQHSSSSLNEPQVIRSVHEYVNQRGASSNFDHAVTSRNINQLNTSGIGMPPGKFKAIQDQYQEQKLGSTKPFSPPPVSSKYNVLQSTGSHLKADEPTLSQVPTRIPFGSIISNDTNQTSGLSGASQLSNTPPQSTNSNLGISIMCANASQRPLEKSSSQEGSSPNVPEYATYPAVSPYPRKSPNSTDTFYTEHPTTSMAQSSTMESELDFNTEMTDFIAAYPELSSPTREAPAIPAKPAALERMNLSRPRMPNTTFSPEESNTIPLATQQISPSSSSLLKPNPFSSIPSRQHLSPPSPPSTNYHSSMAHNVKAFNPELIGTTSF</sequence>
<evidence type="ECO:0000313" key="3">
    <source>
        <dbReference type="EMBL" id="OAJ42724.1"/>
    </source>
</evidence>
<accession>A0A177WSU5</accession>
<dbReference type="SUPFAM" id="SSF52821">
    <property type="entry name" value="Rhodanese/Cell cycle control phosphatase"/>
    <property type="match status" value="1"/>
</dbReference>
<name>A0A177WSU5_BATDL</name>
<dbReference type="InterPro" id="IPR001763">
    <property type="entry name" value="Rhodanese-like_dom"/>
</dbReference>
<evidence type="ECO:0000256" key="1">
    <source>
        <dbReference type="SAM" id="MobiDB-lite"/>
    </source>
</evidence>
<evidence type="ECO:0000259" key="2">
    <source>
        <dbReference type="PROSITE" id="PS50206"/>
    </source>
</evidence>
<feature type="region of interest" description="Disordered" evidence="1">
    <location>
        <begin position="760"/>
        <end position="796"/>
    </location>
</feature>
<gene>
    <name evidence="3" type="ORF">BDEG_26143</name>
</gene>
<feature type="region of interest" description="Disordered" evidence="1">
    <location>
        <begin position="477"/>
        <end position="499"/>
    </location>
</feature>
<feature type="compositionally biased region" description="Polar residues" evidence="1">
    <location>
        <begin position="777"/>
        <end position="796"/>
    </location>
</feature>
<feature type="region of interest" description="Disordered" evidence="1">
    <location>
        <begin position="598"/>
        <end position="675"/>
    </location>
</feature>
<dbReference type="Gene3D" id="3.40.250.10">
    <property type="entry name" value="Rhodanese-like domain"/>
    <property type="match status" value="1"/>
</dbReference>
<reference evidence="3 4" key="1">
    <citation type="submission" date="2006-10" db="EMBL/GenBank/DDBJ databases">
        <title>The Genome Sequence of Batrachochytrium dendrobatidis JEL423.</title>
        <authorList>
            <consortium name="The Broad Institute Genome Sequencing Platform"/>
            <person name="Birren B."/>
            <person name="Lander E."/>
            <person name="Galagan J."/>
            <person name="Cuomo C."/>
            <person name="Devon K."/>
            <person name="Jaffe D."/>
            <person name="Butler J."/>
            <person name="Alvarez P."/>
            <person name="Gnerre S."/>
            <person name="Grabherr M."/>
            <person name="Kleber M."/>
            <person name="Mauceli E."/>
            <person name="Brockman W."/>
            <person name="Young S."/>
            <person name="LaButti K."/>
            <person name="Sykes S."/>
            <person name="DeCaprio D."/>
            <person name="Crawford M."/>
            <person name="Koehrsen M."/>
            <person name="Engels R."/>
            <person name="Montgomery P."/>
            <person name="Pearson M."/>
            <person name="Howarth C."/>
            <person name="Larson L."/>
            <person name="White J."/>
            <person name="O'Leary S."/>
            <person name="Kodira C."/>
            <person name="Zeng Q."/>
            <person name="Yandava C."/>
            <person name="Alvarado L."/>
            <person name="Longcore J."/>
            <person name="James T."/>
        </authorList>
    </citation>
    <scope>NUCLEOTIDE SEQUENCE [LARGE SCALE GENOMIC DNA]</scope>
    <source>
        <strain evidence="3 4">JEL423</strain>
    </source>
</reference>
<dbReference type="OrthoDB" id="2162285at2759"/>
<evidence type="ECO:0000313" key="4">
    <source>
        <dbReference type="Proteomes" id="UP000077115"/>
    </source>
</evidence>
<feature type="domain" description="Rhodanese" evidence="2">
    <location>
        <begin position="278"/>
        <end position="409"/>
    </location>
</feature>
<dbReference type="Proteomes" id="UP000077115">
    <property type="component" value="Unassembled WGS sequence"/>
</dbReference>
<organism evidence="3 4">
    <name type="scientific">Batrachochytrium dendrobatidis (strain JEL423)</name>
    <dbReference type="NCBI Taxonomy" id="403673"/>
    <lineage>
        <taxon>Eukaryota</taxon>
        <taxon>Fungi</taxon>
        <taxon>Fungi incertae sedis</taxon>
        <taxon>Chytridiomycota</taxon>
        <taxon>Chytridiomycota incertae sedis</taxon>
        <taxon>Chytridiomycetes</taxon>
        <taxon>Rhizophydiales</taxon>
        <taxon>Rhizophydiales incertae sedis</taxon>
        <taxon>Batrachochytrium</taxon>
    </lineage>
</organism>
<dbReference type="Pfam" id="PF08969">
    <property type="entry name" value="USP8_dimer"/>
    <property type="match status" value="1"/>
</dbReference>
<dbReference type="InterPro" id="IPR015063">
    <property type="entry name" value="USP8_dimer"/>
</dbReference>
<dbReference type="EMBL" id="DS022308">
    <property type="protein sequence ID" value="OAJ42724.1"/>
    <property type="molecule type" value="Genomic_DNA"/>
</dbReference>
<feature type="compositionally biased region" description="Polar residues" evidence="1">
    <location>
        <begin position="600"/>
        <end position="630"/>
    </location>
</feature>
<feature type="compositionally biased region" description="Polar residues" evidence="1">
    <location>
        <begin position="637"/>
        <end position="655"/>
    </location>
</feature>
<feature type="compositionally biased region" description="Low complexity" evidence="1">
    <location>
        <begin position="762"/>
        <end position="776"/>
    </location>
</feature>